<feature type="domain" description="Fibronectin type-III" evidence="2">
    <location>
        <begin position="85"/>
        <end position="181"/>
    </location>
</feature>
<sequence length="446" mass="45555">MALKLNGTNSVILQWTQAAGATSIILQKSTNGTTWTTASSVAKTATQVTAAGLAGNTTYYFRLLITGGTNNGYSNEIVVTTYGLKSTTLKSTNVTDTTATLSWSTVPGASSLVIEQSVDGGSTWTAAETGALAGTATTATVTGLSAKTTYKFRLAVTGGTYGTAGGNNNNVVTVTTTTTPVTLTLGETGATTVGLAWTTATGASSIQVQQSTNGTTWVSAKTSATLTAASTEATVTGLIGGTKYYFRVLVVGGTFAGYSAAVNTTTGTEPNETLALKLNGTNSVILQWTQAAGATSIILQKSTNGTTWTTASSVAKTATQVTATGLTSHTTYYFRLLITGGTNNGYSNEIEVTTVSVPISNFRAVVNSSTGVVTFYWNKAGGSVESIRVEEKIGDVWSSVATGVISTSAASATLVVTPGGTTTHFYRLYVVGGTNDGASNVIQVIH</sequence>
<dbReference type="Pfam" id="PF00041">
    <property type="entry name" value="fn3"/>
    <property type="match status" value="1"/>
</dbReference>
<gene>
    <name evidence="3" type="ORF">E6C55_10295</name>
</gene>
<evidence type="ECO:0000313" key="4">
    <source>
        <dbReference type="Proteomes" id="UP000310636"/>
    </source>
</evidence>
<proteinExistence type="predicted"/>
<dbReference type="Proteomes" id="UP000310636">
    <property type="component" value="Unassembled WGS sequence"/>
</dbReference>
<dbReference type="AlphaFoldDB" id="A0A4S4BZZ8"/>
<reference evidence="3 4" key="1">
    <citation type="submission" date="2019-04" db="EMBL/GenBank/DDBJ databases">
        <title>Cohnella sp. nov. isolated from preserved vegetables.</title>
        <authorList>
            <person name="Lin S.-Y."/>
            <person name="Hung M.-H."/>
            <person name="Young C.-C."/>
        </authorList>
    </citation>
    <scope>NUCLEOTIDE SEQUENCE [LARGE SCALE GENOMIC DNA]</scope>
    <source>
        <strain evidence="3 4">CC-MHH1044</strain>
    </source>
</reference>
<dbReference type="OrthoDB" id="1937631at2"/>
<protein>
    <submittedName>
        <fullName evidence="3">Fibronectin type III domain-containing protein</fullName>
    </submittedName>
</protein>
<name>A0A4S4BZZ8_9BACL</name>
<dbReference type="PROSITE" id="PS50853">
    <property type="entry name" value="FN3"/>
    <property type="match status" value="2"/>
</dbReference>
<dbReference type="InterPro" id="IPR036116">
    <property type="entry name" value="FN3_sf"/>
</dbReference>
<dbReference type="EMBL" id="SSOB01000010">
    <property type="protein sequence ID" value="THF80860.1"/>
    <property type="molecule type" value="Genomic_DNA"/>
</dbReference>
<dbReference type="PANTHER" id="PTHR46708:SF2">
    <property type="entry name" value="FIBRONECTIN TYPE-III DOMAIN-CONTAINING PROTEIN"/>
    <property type="match status" value="1"/>
</dbReference>
<dbReference type="Gene3D" id="2.60.40.10">
    <property type="entry name" value="Immunoglobulins"/>
    <property type="match status" value="4"/>
</dbReference>
<evidence type="ECO:0000256" key="1">
    <source>
        <dbReference type="ARBA" id="ARBA00022737"/>
    </source>
</evidence>
<dbReference type="InterPro" id="IPR013783">
    <property type="entry name" value="Ig-like_fold"/>
</dbReference>
<dbReference type="RefSeq" id="WP_136369699.1">
    <property type="nucleotide sequence ID" value="NZ_SSOB01000010.1"/>
</dbReference>
<dbReference type="InterPro" id="IPR050991">
    <property type="entry name" value="ECM_Regulatory_Proteins"/>
</dbReference>
<organism evidence="3 4">
    <name type="scientific">Cohnella fermenti</name>
    <dbReference type="NCBI Taxonomy" id="2565925"/>
    <lineage>
        <taxon>Bacteria</taxon>
        <taxon>Bacillati</taxon>
        <taxon>Bacillota</taxon>
        <taxon>Bacilli</taxon>
        <taxon>Bacillales</taxon>
        <taxon>Paenibacillaceae</taxon>
        <taxon>Cohnella</taxon>
    </lineage>
</organism>
<dbReference type="PANTHER" id="PTHR46708">
    <property type="entry name" value="TENASCIN"/>
    <property type="match status" value="1"/>
</dbReference>
<dbReference type="SMART" id="SM00060">
    <property type="entry name" value="FN3"/>
    <property type="match status" value="3"/>
</dbReference>
<keyword evidence="4" id="KW-1185">Reference proteome</keyword>
<evidence type="ECO:0000259" key="2">
    <source>
        <dbReference type="PROSITE" id="PS50853"/>
    </source>
</evidence>
<evidence type="ECO:0000313" key="3">
    <source>
        <dbReference type="EMBL" id="THF80860.1"/>
    </source>
</evidence>
<dbReference type="SUPFAM" id="SSF49265">
    <property type="entry name" value="Fibronectin type III"/>
    <property type="match status" value="3"/>
</dbReference>
<comment type="caution">
    <text evidence="3">The sequence shown here is derived from an EMBL/GenBank/DDBJ whole genome shotgun (WGS) entry which is preliminary data.</text>
</comment>
<keyword evidence="1" id="KW-0677">Repeat</keyword>
<dbReference type="InterPro" id="IPR003961">
    <property type="entry name" value="FN3_dom"/>
</dbReference>
<accession>A0A4S4BZZ8</accession>
<dbReference type="CDD" id="cd00063">
    <property type="entry name" value="FN3"/>
    <property type="match status" value="2"/>
</dbReference>
<feature type="domain" description="Fibronectin type-III" evidence="2">
    <location>
        <begin position="270"/>
        <end position="360"/>
    </location>
</feature>